<evidence type="ECO:0000259" key="16">
    <source>
        <dbReference type="Pfam" id="PF05347"/>
    </source>
</evidence>
<dbReference type="PANTHER" id="PTHR12868:SF0">
    <property type="entry name" value="NADH DEHYDROGENASE [UBIQUINONE] 1 BETA SUBCOMPLEX SUBUNIT 9"/>
    <property type="match status" value="1"/>
</dbReference>
<evidence type="ECO:0000256" key="2">
    <source>
        <dbReference type="ARBA" id="ARBA00004443"/>
    </source>
</evidence>
<evidence type="ECO:0000256" key="5">
    <source>
        <dbReference type="ARBA" id="ARBA00018684"/>
    </source>
</evidence>
<comment type="subunit">
    <text evidence="4">Mammalian complex I is composed of 45 different subunits.</text>
</comment>
<dbReference type="EMBL" id="NEDP02002904">
    <property type="protein sequence ID" value="OWF49888.1"/>
    <property type="molecule type" value="Genomic_DNA"/>
</dbReference>
<comment type="function">
    <text evidence="1">Accessory subunit of the mitochondrial membrane respiratory chain NADH dehydrogenase (Complex I), that is believed to be not involved in catalysis. Complex I functions in the transfer of electrons from NADH to the respiratory chain. The immediate electron acceptor for the enzyme is believed to be ubiquinone.</text>
</comment>
<keyword evidence="8" id="KW-0679">Respiratory chain</keyword>
<dbReference type="Pfam" id="PF05347">
    <property type="entry name" value="Complex1_LYR"/>
    <property type="match status" value="1"/>
</dbReference>
<keyword evidence="11" id="KW-0007">Acetylation</keyword>
<dbReference type="CDD" id="cd20263">
    <property type="entry name" value="Complex1_LYR_NDUFB9_LYRM3"/>
    <property type="match status" value="1"/>
</dbReference>
<accession>A0A210QME4</accession>
<dbReference type="InterPro" id="IPR008011">
    <property type="entry name" value="Complex1_LYR_dom"/>
</dbReference>
<evidence type="ECO:0000256" key="3">
    <source>
        <dbReference type="ARBA" id="ARBA00009508"/>
    </source>
</evidence>
<evidence type="ECO:0000256" key="8">
    <source>
        <dbReference type="ARBA" id="ARBA00022660"/>
    </source>
</evidence>
<name>A0A210QME4_MIZYE</name>
<proteinExistence type="inferred from homology"/>
<keyword evidence="10" id="KW-0249">Electron transport</keyword>
<keyword evidence="12" id="KW-0496">Mitochondrion</keyword>
<evidence type="ECO:0000256" key="1">
    <source>
        <dbReference type="ARBA" id="ARBA00002920"/>
    </source>
</evidence>
<reference evidence="17 18" key="1">
    <citation type="journal article" date="2017" name="Nat. Ecol. Evol.">
        <title>Scallop genome provides insights into evolution of bilaterian karyotype and development.</title>
        <authorList>
            <person name="Wang S."/>
            <person name="Zhang J."/>
            <person name="Jiao W."/>
            <person name="Li J."/>
            <person name="Xun X."/>
            <person name="Sun Y."/>
            <person name="Guo X."/>
            <person name="Huan P."/>
            <person name="Dong B."/>
            <person name="Zhang L."/>
            <person name="Hu X."/>
            <person name="Sun X."/>
            <person name="Wang J."/>
            <person name="Zhao C."/>
            <person name="Wang Y."/>
            <person name="Wang D."/>
            <person name="Huang X."/>
            <person name="Wang R."/>
            <person name="Lv J."/>
            <person name="Li Y."/>
            <person name="Zhang Z."/>
            <person name="Liu B."/>
            <person name="Lu W."/>
            <person name="Hui Y."/>
            <person name="Liang J."/>
            <person name="Zhou Z."/>
            <person name="Hou R."/>
            <person name="Li X."/>
            <person name="Liu Y."/>
            <person name="Li H."/>
            <person name="Ning X."/>
            <person name="Lin Y."/>
            <person name="Zhao L."/>
            <person name="Xing Q."/>
            <person name="Dou J."/>
            <person name="Li Y."/>
            <person name="Mao J."/>
            <person name="Guo H."/>
            <person name="Dou H."/>
            <person name="Li T."/>
            <person name="Mu C."/>
            <person name="Jiang W."/>
            <person name="Fu Q."/>
            <person name="Fu X."/>
            <person name="Miao Y."/>
            <person name="Liu J."/>
            <person name="Yu Q."/>
            <person name="Li R."/>
            <person name="Liao H."/>
            <person name="Li X."/>
            <person name="Kong Y."/>
            <person name="Jiang Z."/>
            <person name="Chourrout D."/>
            <person name="Li R."/>
            <person name="Bao Z."/>
        </authorList>
    </citation>
    <scope>NUCLEOTIDE SEQUENCE [LARGE SCALE GENOMIC DNA]</scope>
    <source>
        <strain evidence="17 18">PY_sf001</strain>
    </source>
</reference>
<dbReference type="GO" id="GO:0006120">
    <property type="term" value="P:mitochondrial electron transport, NADH to ubiquinone"/>
    <property type="evidence" value="ECO:0007669"/>
    <property type="project" value="InterPro"/>
</dbReference>
<evidence type="ECO:0000256" key="6">
    <source>
        <dbReference type="ARBA" id="ARBA00022448"/>
    </source>
</evidence>
<dbReference type="AlphaFoldDB" id="A0A210QME4"/>
<keyword evidence="9" id="KW-0999">Mitochondrion inner membrane</keyword>
<evidence type="ECO:0000256" key="9">
    <source>
        <dbReference type="ARBA" id="ARBA00022792"/>
    </source>
</evidence>
<evidence type="ECO:0000313" key="17">
    <source>
        <dbReference type="EMBL" id="OWF49888.1"/>
    </source>
</evidence>
<comment type="similarity">
    <text evidence="3">Belongs to the complex I LYR family.</text>
</comment>
<evidence type="ECO:0000256" key="13">
    <source>
        <dbReference type="ARBA" id="ARBA00023136"/>
    </source>
</evidence>
<protein>
    <recommendedName>
        <fullName evidence="5">NADH dehydrogenase [ubiquinone] 1 beta subcomplex subunit 9</fullName>
    </recommendedName>
    <alternativeName>
        <fullName evidence="14">Complex I-B22</fullName>
    </alternativeName>
    <alternativeName>
        <fullName evidence="15">NADH-ubiquinone oxidoreductase B22 subunit</fullName>
    </alternativeName>
</protein>
<evidence type="ECO:0000256" key="10">
    <source>
        <dbReference type="ARBA" id="ARBA00022982"/>
    </source>
</evidence>
<evidence type="ECO:0000256" key="12">
    <source>
        <dbReference type="ARBA" id="ARBA00023128"/>
    </source>
</evidence>
<dbReference type="STRING" id="6573.A0A210QME4"/>
<dbReference type="GO" id="GO:0005743">
    <property type="term" value="C:mitochondrial inner membrane"/>
    <property type="evidence" value="ECO:0007669"/>
    <property type="project" value="UniProtKB-SubCell"/>
</dbReference>
<sequence>MSYMKTKAFSHAQLVKTLFKKVVRAHETTCGSRLTLRSGAVHIRAMFDRHKDERDMAKVEKMMEQAERYIHWVVPKRKQYDHCPGGIAHGRYEVSPDMVLDNYHPMEKAAYPKYFAKRELAKRDYILWWEKTYGNTEAKTN</sequence>
<keyword evidence="18" id="KW-1185">Reference proteome</keyword>
<keyword evidence="17" id="KW-0830">Ubiquinone</keyword>
<keyword evidence="6" id="KW-0813">Transport</keyword>
<evidence type="ECO:0000256" key="15">
    <source>
        <dbReference type="ARBA" id="ARBA00032528"/>
    </source>
</evidence>
<keyword evidence="13" id="KW-0472">Membrane</keyword>
<organism evidence="17 18">
    <name type="scientific">Mizuhopecten yessoensis</name>
    <name type="common">Japanese scallop</name>
    <name type="synonym">Patinopecten yessoensis</name>
    <dbReference type="NCBI Taxonomy" id="6573"/>
    <lineage>
        <taxon>Eukaryota</taxon>
        <taxon>Metazoa</taxon>
        <taxon>Spiralia</taxon>
        <taxon>Lophotrochozoa</taxon>
        <taxon>Mollusca</taxon>
        <taxon>Bivalvia</taxon>
        <taxon>Autobranchia</taxon>
        <taxon>Pteriomorphia</taxon>
        <taxon>Pectinida</taxon>
        <taxon>Pectinoidea</taxon>
        <taxon>Pectinidae</taxon>
        <taxon>Mizuhopecten</taxon>
    </lineage>
</organism>
<evidence type="ECO:0000256" key="14">
    <source>
        <dbReference type="ARBA" id="ARBA00030192"/>
    </source>
</evidence>
<dbReference type="PANTHER" id="PTHR12868">
    <property type="entry name" value="NADH-UBIQUINONE OXIDOREDUCTASE B22 SUBUNIT"/>
    <property type="match status" value="1"/>
</dbReference>
<dbReference type="InterPro" id="IPR045292">
    <property type="entry name" value="Complex1_LYR_NDUFB9_LYRM3"/>
</dbReference>
<keyword evidence="7" id="KW-0597">Phosphoprotein</keyword>
<dbReference type="Proteomes" id="UP000242188">
    <property type="component" value="Unassembled WGS sequence"/>
</dbReference>
<evidence type="ECO:0000256" key="7">
    <source>
        <dbReference type="ARBA" id="ARBA00022553"/>
    </source>
</evidence>
<evidence type="ECO:0000313" key="18">
    <source>
        <dbReference type="Proteomes" id="UP000242188"/>
    </source>
</evidence>
<evidence type="ECO:0000256" key="4">
    <source>
        <dbReference type="ARBA" id="ARBA00011790"/>
    </source>
</evidence>
<feature type="domain" description="Complex 1 LYR protein" evidence="16">
    <location>
        <begin position="15"/>
        <end position="70"/>
    </location>
</feature>
<dbReference type="InterPro" id="IPR033034">
    <property type="entry name" value="NDUFB9"/>
</dbReference>
<gene>
    <name evidence="17" type="ORF">KP79_PYT13517</name>
</gene>
<evidence type="ECO:0000256" key="11">
    <source>
        <dbReference type="ARBA" id="ARBA00022990"/>
    </source>
</evidence>
<dbReference type="OrthoDB" id="13598at2759"/>
<comment type="caution">
    <text evidence="17">The sequence shown here is derived from an EMBL/GenBank/DDBJ whole genome shotgun (WGS) entry which is preliminary data.</text>
</comment>
<comment type="subcellular location">
    <subcellularLocation>
        <location evidence="2">Mitochondrion inner membrane</location>
        <topology evidence="2">Peripheral membrane protein</topology>
        <orientation evidence="2">Matrix side</orientation>
    </subcellularLocation>
</comment>